<evidence type="ECO:0000313" key="1">
    <source>
        <dbReference type="EMBL" id="KAG0480961.1"/>
    </source>
</evidence>
<evidence type="ECO:0000313" key="2">
    <source>
        <dbReference type="Proteomes" id="UP000636800"/>
    </source>
</evidence>
<keyword evidence="2" id="KW-1185">Reference proteome</keyword>
<proteinExistence type="predicted"/>
<dbReference type="Proteomes" id="UP000636800">
    <property type="component" value="Chromosome 5"/>
</dbReference>
<organism evidence="1 2">
    <name type="scientific">Vanilla planifolia</name>
    <name type="common">Vanilla</name>
    <dbReference type="NCBI Taxonomy" id="51239"/>
    <lineage>
        <taxon>Eukaryota</taxon>
        <taxon>Viridiplantae</taxon>
        <taxon>Streptophyta</taxon>
        <taxon>Embryophyta</taxon>
        <taxon>Tracheophyta</taxon>
        <taxon>Spermatophyta</taxon>
        <taxon>Magnoliopsida</taxon>
        <taxon>Liliopsida</taxon>
        <taxon>Asparagales</taxon>
        <taxon>Orchidaceae</taxon>
        <taxon>Vanilloideae</taxon>
        <taxon>Vanilleae</taxon>
        <taxon>Vanilla</taxon>
    </lineage>
</organism>
<reference evidence="1 2" key="1">
    <citation type="journal article" date="2020" name="Nat. Food">
        <title>A phased Vanilla planifolia genome enables genetic improvement of flavour and production.</title>
        <authorList>
            <person name="Hasing T."/>
            <person name="Tang H."/>
            <person name="Brym M."/>
            <person name="Khazi F."/>
            <person name="Huang T."/>
            <person name="Chambers A.H."/>
        </authorList>
    </citation>
    <scope>NUCLEOTIDE SEQUENCE [LARGE SCALE GENOMIC DNA]</scope>
    <source>
        <tissue evidence="1">Leaf</tissue>
    </source>
</reference>
<name>A0A835R1D4_VANPL</name>
<dbReference type="EMBL" id="JADCNL010000005">
    <property type="protein sequence ID" value="KAG0480961.1"/>
    <property type="molecule type" value="Genomic_DNA"/>
</dbReference>
<gene>
    <name evidence="1" type="ORF">HPP92_011819</name>
</gene>
<dbReference type="AlphaFoldDB" id="A0A835R1D4"/>
<sequence>MERVKVSTNSKKNLKRRRINKEIEDLLSKLIQINGKRFIKLADEGQRGSENHLWLAQTSYNGGLEQVQACDLMGMLEGMVICLSKIWGRDANEFNPMRFNNAEKGESPVFLPFDWVQGYV</sequence>
<protein>
    <submittedName>
        <fullName evidence="1">Uncharacterized protein</fullName>
    </submittedName>
</protein>
<comment type="caution">
    <text evidence="1">The sequence shown here is derived from an EMBL/GenBank/DDBJ whole genome shotgun (WGS) entry which is preliminary data.</text>
</comment>
<accession>A0A835R1D4</accession>